<feature type="domain" description="DTW" evidence="8">
    <location>
        <begin position="98"/>
        <end position="390"/>
    </location>
</feature>
<dbReference type="EMBL" id="GL871386">
    <property type="protein sequence ID" value="EGC29835.1"/>
    <property type="molecule type" value="Genomic_DNA"/>
</dbReference>
<evidence type="ECO:0000256" key="4">
    <source>
        <dbReference type="ARBA" id="ARBA00022694"/>
    </source>
</evidence>
<dbReference type="Proteomes" id="UP000001064">
    <property type="component" value="Unassembled WGS sequence"/>
</dbReference>
<dbReference type="AlphaFoldDB" id="F1A1U1"/>
<keyword evidence="3" id="KW-0949">S-adenosyl-L-methionine</keyword>
<dbReference type="InterPro" id="IPR005636">
    <property type="entry name" value="DTW"/>
</dbReference>
<comment type="catalytic activity">
    <reaction evidence="6">
        <text>a uridine in tRNA + S-adenosyl-L-methionine = a 3-[(3S)-3-amino-3-carboxypropyl]uridine in tRNA + S-methyl-5'-thioadenosine + H(+)</text>
        <dbReference type="Rhea" id="RHEA:62432"/>
        <dbReference type="Rhea" id="RHEA-COMP:13339"/>
        <dbReference type="Rhea" id="RHEA-COMP:16092"/>
        <dbReference type="ChEBI" id="CHEBI:15378"/>
        <dbReference type="ChEBI" id="CHEBI:17509"/>
        <dbReference type="ChEBI" id="CHEBI:59789"/>
        <dbReference type="ChEBI" id="CHEBI:65315"/>
        <dbReference type="ChEBI" id="CHEBI:82930"/>
        <dbReference type="EC" id="2.5.1.25"/>
    </reaction>
</comment>
<keyword evidence="4" id="KW-0819">tRNA processing</keyword>
<dbReference type="EC" id="2.5.1.25" evidence="1"/>
<dbReference type="PANTHER" id="PTHR21392">
    <property type="entry name" value="TRNA-URIDINE AMINOCARBOXYPROPYLTRANSFERASE 2"/>
    <property type="match status" value="1"/>
</dbReference>
<reference evidence="10" key="1">
    <citation type="journal article" date="2011" name="Genome Biol.">
        <title>Comparative genomics of the social amoebae Dictyostelium discoideum and Dictyostelium purpureum.</title>
        <authorList>
            <consortium name="US DOE Joint Genome Institute (JGI-PGF)"/>
            <person name="Sucgang R."/>
            <person name="Kuo A."/>
            <person name="Tian X."/>
            <person name="Salerno W."/>
            <person name="Parikh A."/>
            <person name="Feasley C.L."/>
            <person name="Dalin E."/>
            <person name="Tu H."/>
            <person name="Huang E."/>
            <person name="Barry K."/>
            <person name="Lindquist E."/>
            <person name="Shapiro H."/>
            <person name="Bruce D."/>
            <person name="Schmutz J."/>
            <person name="Salamov A."/>
            <person name="Fey P."/>
            <person name="Gaudet P."/>
            <person name="Anjard C."/>
            <person name="Babu M.M."/>
            <person name="Basu S."/>
            <person name="Bushmanova Y."/>
            <person name="van der Wel H."/>
            <person name="Katoh-Kurasawa M."/>
            <person name="Dinh C."/>
            <person name="Coutinho P.M."/>
            <person name="Saito T."/>
            <person name="Elias M."/>
            <person name="Schaap P."/>
            <person name="Kay R.R."/>
            <person name="Henrissat B."/>
            <person name="Eichinger L."/>
            <person name="Rivero F."/>
            <person name="Putnam N.H."/>
            <person name="West C.M."/>
            <person name="Loomis W.F."/>
            <person name="Chisholm R.L."/>
            <person name="Shaulsky G."/>
            <person name="Strassmann J.E."/>
            <person name="Queller D.C."/>
            <person name="Kuspa A."/>
            <person name="Grigoriev I.V."/>
        </authorList>
    </citation>
    <scope>NUCLEOTIDE SEQUENCE [LARGE SCALE GENOMIC DNA]</scope>
    <source>
        <strain evidence="10">QSDP1</strain>
    </source>
</reference>
<evidence type="ECO:0000313" key="10">
    <source>
        <dbReference type="Proteomes" id="UP000001064"/>
    </source>
</evidence>
<keyword evidence="2" id="KW-0808">Transferase</keyword>
<feature type="region of interest" description="Disordered" evidence="7">
    <location>
        <begin position="413"/>
        <end position="440"/>
    </location>
</feature>
<dbReference type="InterPro" id="IPR039262">
    <property type="entry name" value="DTWD2/TAPT"/>
</dbReference>
<feature type="compositionally biased region" description="Low complexity" evidence="7">
    <location>
        <begin position="1"/>
        <end position="16"/>
    </location>
</feature>
<comment type="similarity">
    <text evidence="5">Belongs to the TDD superfamily. DTWD2 family.</text>
</comment>
<sequence length="440" mass="50830">MEVNTDNTNNNDINNNQSLSPLTTSSPDQEKPINKNQRKNGKPPSHKTLVKKERFQENLERIKSFEEIRKSKDKESNKMLYAAINDGVRERKLNYLVHDNKCTTCWLLNVNCICPQIKNKIELKHEYIFCFHPNEWTKASNTGKVVLISDKSNFEKLEENQQQQNNSFENTIYNNEKLNNCENDNIGTNSKIFIIGERNDEELFFKRIAKCSRDSTFVLFPSQNSVNIKDVLKSKSINLDNKNVNSDQVCGNNNNYEIEENEEQTQEQDESLNNDITTITETIRNINFSKKDDVEKLEKLTIIIADGTWRQAKSINKRIPEDITRIHLEFGDLKFKSMFNSLRSQPQVDRISTLEATIISMKSLGESDEVCDKLVSSLQLMIDTLVRQSSKTELVAKKKWVGDSNVIVKNKYNENIDSNNNNDNNNNNNNTDKPINDETK</sequence>
<protein>
    <recommendedName>
        <fullName evidence="1">tRNA-uridine aminocarboxypropyltransferase</fullName>
        <ecNumber evidence="1">2.5.1.25</ecNumber>
    </recommendedName>
</protein>
<dbReference type="GO" id="GO:0016432">
    <property type="term" value="F:tRNA-uridine aminocarboxypropyltransferase activity"/>
    <property type="evidence" value="ECO:0007669"/>
    <property type="project" value="UniProtKB-EC"/>
</dbReference>
<evidence type="ECO:0000259" key="8">
    <source>
        <dbReference type="SMART" id="SM01144"/>
    </source>
</evidence>
<dbReference type="Pfam" id="PF03942">
    <property type="entry name" value="DTW"/>
    <property type="match status" value="1"/>
</dbReference>
<dbReference type="STRING" id="5786.F1A1U1"/>
<dbReference type="OrthoDB" id="408541at2759"/>
<keyword evidence="10" id="KW-1185">Reference proteome</keyword>
<gene>
    <name evidence="9" type="ORF">DICPUDRAFT_42307</name>
</gene>
<dbReference type="GeneID" id="10504956"/>
<dbReference type="RefSeq" id="XP_003293633.1">
    <property type="nucleotide sequence ID" value="XM_003293585.1"/>
</dbReference>
<organism evidence="9 10">
    <name type="scientific">Dictyostelium purpureum</name>
    <name type="common">Slime mold</name>
    <dbReference type="NCBI Taxonomy" id="5786"/>
    <lineage>
        <taxon>Eukaryota</taxon>
        <taxon>Amoebozoa</taxon>
        <taxon>Evosea</taxon>
        <taxon>Eumycetozoa</taxon>
        <taxon>Dictyostelia</taxon>
        <taxon>Dictyosteliales</taxon>
        <taxon>Dictyosteliaceae</taxon>
        <taxon>Dictyostelium</taxon>
    </lineage>
</organism>
<evidence type="ECO:0000256" key="2">
    <source>
        <dbReference type="ARBA" id="ARBA00022679"/>
    </source>
</evidence>
<feature type="compositionally biased region" description="Polar residues" evidence="7">
    <location>
        <begin position="17"/>
        <end position="27"/>
    </location>
</feature>
<evidence type="ECO:0000313" key="9">
    <source>
        <dbReference type="EMBL" id="EGC29835.1"/>
    </source>
</evidence>
<evidence type="ECO:0000256" key="5">
    <source>
        <dbReference type="ARBA" id="ARBA00034489"/>
    </source>
</evidence>
<evidence type="ECO:0000256" key="7">
    <source>
        <dbReference type="SAM" id="MobiDB-lite"/>
    </source>
</evidence>
<evidence type="ECO:0000256" key="6">
    <source>
        <dbReference type="ARBA" id="ARBA00048718"/>
    </source>
</evidence>
<dbReference type="OMA" id="YITLFHH"/>
<dbReference type="GO" id="GO:0008033">
    <property type="term" value="P:tRNA processing"/>
    <property type="evidence" value="ECO:0007669"/>
    <property type="project" value="UniProtKB-KW"/>
</dbReference>
<dbReference type="eggNOG" id="ENOG502SBPJ">
    <property type="taxonomic scope" value="Eukaryota"/>
</dbReference>
<proteinExistence type="inferred from homology"/>
<dbReference type="KEGG" id="dpp:DICPUDRAFT_42307"/>
<dbReference type="PANTHER" id="PTHR21392:SF0">
    <property type="entry name" value="TRNA-URIDINE AMINOCARBOXYPROPYLTRANSFERASE 2"/>
    <property type="match status" value="1"/>
</dbReference>
<name>F1A1U1_DICPU</name>
<feature type="region of interest" description="Disordered" evidence="7">
    <location>
        <begin position="1"/>
        <end position="50"/>
    </location>
</feature>
<evidence type="ECO:0000256" key="3">
    <source>
        <dbReference type="ARBA" id="ARBA00022691"/>
    </source>
</evidence>
<dbReference type="InParanoid" id="F1A1U1"/>
<dbReference type="SMART" id="SM01144">
    <property type="entry name" value="DTW"/>
    <property type="match status" value="1"/>
</dbReference>
<dbReference type="VEuPathDB" id="AmoebaDB:DICPUDRAFT_42307"/>
<feature type="compositionally biased region" description="Basic residues" evidence="7">
    <location>
        <begin position="36"/>
        <end position="49"/>
    </location>
</feature>
<evidence type="ECO:0000256" key="1">
    <source>
        <dbReference type="ARBA" id="ARBA00012386"/>
    </source>
</evidence>
<feature type="compositionally biased region" description="Low complexity" evidence="7">
    <location>
        <begin position="413"/>
        <end position="433"/>
    </location>
</feature>
<accession>F1A1U1</accession>